<comment type="caution">
    <text evidence="9">The sequence shown here is derived from an EMBL/GenBank/DDBJ whole genome shotgun (WGS) entry which is preliminary data.</text>
</comment>
<dbReference type="AlphaFoldDB" id="A0A1C0B3Z2"/>
<dbReference type="Proteomes" id="UP000093281">
    <property type="component" value="Unassembled WGS sequence"/>
</dbReference>
<reference evidence="10" key="1">
    <citation type="submission" date="2015-05" db="EMBL/GenBank/DDBJ databases">
        <authorList>
            <person name="Rovetto F."/>
            <person name="Cocolin L."/>
            <person name="Illeghems K."/>
            <person name="Van Nieuwerburgh F."/>
            <person name="Houf K."/>
        </authorList>
    </citation>
    <scope>NUCLEOTIDE SEQUENCE [LARGE SCALE GENOMIC DNA]</scope>
    <source>
        <strain evidence="10">DU22</strain>
    </source>
</reference>
<evidence type="ECO:0000256" key="2">
    <source>
        <dbReference type="ARBA" id="ARBA00010571"/>
    </source>
</evidence>
<name>A0A1C0B3Z2_9BACT</name>
<evidence type="ECO:0000256" key="1">
    <source>
        <dbReference type="ARBA" id="ARBA00002150"/>
    </source>
</evidence>
<dbReference type="SUPFAM" id="SSF52777">
    <property type="entry name" value="CoA-dependent acyltransferases"/>
    <property type="match status" value="1"/>
</dbReference>
<dbReference type="InterPro" id="IPR018372">
    <property type="entry name" value="Chloramphenicol_AcTrfase_AS"/>
</dbReference>
<comment type="similarity">
    <text evidence="2 8">Belongs to the chloramphenicol acetyltransferase family.</text>
</comment>
<evidence type="ECO:0000313" key="9">
    <source>
        <dbReference type="EMBL" id="OCL97084.1"/>
    </source>
</evidence>
<keyword evidence="3 7" id="KW-0808">Transferase</keyword>
<dbReference type="EC" id="2.3.1.28" evidence="7"/>
<evidence type="ECO:0000256" key="4">
    <source>
        <dbReference type="ARBA" id="ARBA00023251"/>
    </source>
</evidence>
<comment type="catalytic activity">
    <reaction evidence="7">
        <text>chloramphenicol + acetyl-CoA = chloramphenicol 3-acetate + CoA</text>
        <dbReference type="Rhea" id="RHEA:18421"/>
        <dbReference type="ChEBI" id="CHEBI:16730"/>
        <dbReference type="ChEBI" id="CHEBI:17698"/>
        <dbReference type="ChEBI" id="CHEBI:57287"/>
        <dbReference type="ChEBI" id="CHEBI:57288"/>
        <dbReference type="EC" id="2.3.1.28"/>
    </reaction>
</comment>
<dbReference type="RefSeq" id="WP_066184852.1">
    <property type="nucleotide sequence ID" value="NZ_LCUJ01000011.1"/>
</dbReference>
<sequence length="214" mass="25729">MSYKFFDINSWNRKEHFEHYRKLQCTFNLTSEIEISKFLEYTKQNGYKFYSSIICMISKIVNETLEFKIMKENEDFIIWGFLNPSFTIFNEKEETFSSIWCEYNQDKDTFIELIENDINEYKSSKQLFPKYNLPKNHFNISMIPWVSHSGFNLNVENIEDYFQPIITLGKYKNENNKTLLAVTVQIHHAVCDGFHISKFINTLQEYCNNPEKYL</sequence>
<keyword evidence="4 7" id="KW-0046">Antibiotic resistance</keyword>
<dbReference type="InterPro" id="IPR001707">
    <property type="entry name" value="Cmp_AcTrfase"/>
</dbReference>
<proteinExistence type="inferred from homology"/>
<evidence type="ECO:0000313" key="10">
    <source>
        <dbReference type="Proteomes" id="UP000093281"/>
    </source>
</evidence>
<dbReference type="PATRIC" id="fig|544718.43.peg.1790"/>
<evidence type="ECO:0000256" key="5">
    <source>
        <dbReference type="ARBA" id="ARBA00023315"/>
    </source>
</evidence>
<dbReference type="PANTHER" id="PTHR38474:SF2">
    <property type="entry name" value="CHLORAMPHENICOL ACETYLTRANSFERASE"/>
    <property type="match status" value="1"/>
</dbReference>
<dbReference type="GO" id="GO:0046677">
    <property type="term" value="P:response to antibiotic"/>
    <property type="evidence" value="ECO:0007669"/>
    <property type="project" value="UniProtKB-KW"/>
</dbReference>
<evidence type="ECO:0000256" key="7">
    <source>
        <dbReference type="RuleBase" id="RU000503"/>
    </source>
</evidence>
<dbReference type="SMART" id="SM01059">
    <property type="entry name" value="CAT"/>
    <property type="match status" value="1"/>
</dbReference>
<keyword evidence="5 7" id="KW-0012">Acyltransferase</keyword>
<dbReference type="InterPro" id="IPR023213">
    <property type="entry name" value="CAT-like_dom_sf"/>
</dbReference>
<accession>A0A1C0B3Z2</accession>
<dbReference type="GO" id="GO:0008811">
    <property type="term" value="F:chloramphenicol O-acetyltransferase activity"/>
    <property type="evidence" value="ECO:0007669"/>
    <property type="project" value="UniProtKB-EC"/>
</dbReference>
<dbReference type="PIRSF" id="PIRSF000440">
    <property type="entry name" value="CAT"/>
    <property type="match status" value="1"/>
</dbReference>
<comment type="function">
    <text evidence="1 7">This enzyme is an effector of chloramphenicol resistance in bacteria.</text>
</comment>
<dbReference type="PANTHER" id="PTHR38474">
    <property type="entry name" value="SLR0299 PROTEIN"/>
    <property type="match status" value="1"/>
</dbReference>
<gene>
    <name evidence="9" type="primary">cat3</name>
    <name evidence="9" type="ORF">AAX29_01964</name>
</gene>
<organism evidence="9 10">
    <name type="scientific">Aliarcobacter thereius</name>
    <dbReference type="NCBI Taxonomy" id="544718"/>
    <lineage>
        <taxon>Bacteria</taxon>
        <taxon>Pseudomonadati</taxon>
        <taxon>Campylobacterota</taxon>
        <taxon>Epsilonproteobacteria</taxon>
        <taxon>Campylobacterales</taxon>
        <taxon>Arcobacteraceae</taxon>
        <taxon>Aliarcobacter</taxon>
    </lineage>
</organism>
<dbReference type="Pfam" id="PF00302">
    <property type="entry name" value="CAT"/>
    <property type="match status" value="1"/>
</dbReference>
<protein>
    <recommendedName>
        <fullName evidence="7">Chloramphenicol acetyltransferase</fullName>
        <ecNumber evidence="7">2.3.1.28</ecNumber>
    </recommendedName>
</protein>
<evidence type="ECO:0000256" key="8">
    <source>
        <dbReference type="RuleBase" id="RU004156"/>
    </source>
</evidence>
<evidence type="ECO:0000256" key="6">
    <source>
        <dbReference type="PIRSR" id="PIRSR000440-1"/>
    </source>
</evidence>
<evidence type="ECO:0000256" key="3">
    <source>
        <dbReference type="ARBA" id="ARBA00022679"/>
    </source>
</evidence>
<dbReference type="EMBL" id="LCUJ01000011">
    <property type="protein sequence ID" value="OCL97084.1"/>
    <property type="molecule type" value="Genomic_DNA"/>
</dbReference>
<dbReference type="PROSITE" id="PS00100">
    <property type="entry name" value="CAT"/>
    <property type="match status" value="1"/>
</dbReference>
<dbReference type="STRING" id="544718.AAX25_01826"/>
<dbReference type="Gene3D" id="3.30.559.10">
    <property type="entry name" value="Chloramphenicol acetyltransferase-like domain"/>
    <property type="match status" value="1"/>
</dbReference>
<feature type="active site" description="Proton acceptor" evidence="6">
    <location>
        <position position="188"/>
    </location>
</feature>
<dbReference type="OrthoDB" id="9801766at2"/>